<dbReference type="OrthoDB" id="9799090at2"/>
<evidence type="ECO:0000256" key="9">
    <source>
        <dbReference type="ARBA" id="ARBA00023065"/>
    </source>
</evidence>
<dbReference type="EMBL" id="UGQB01000004">
    <property type="protein sequence ID" value="STZ08437.1"/>
    <property type="molecule type" value="Genomic_DNA"/>
</dbReference>
<protein>
    <submittedName>
        <fullName evidence="14">MlotiK1 channel</fullName>
    </submittedName>
</protein>
<dbReference type="InterPro" id="IPR028325">
    <property type="entry name" value="VG_K_chnl"/>
</dbReference>
<feature type="transmembrane region" description="Helical" evidence="12">
    <location>
        <begin position="218"/>
        <end position="241"/>
    </location>
</feature>
<keyword evidence="3" id="KW-0633">Potassium transport</keyword>
<gene>
    <name evidence="14" type="ORF">NCTC12877_01438</name>
</gene>
<keyword evidence="9" id="KW-0406">Ion transport</keyword>
<dbReference type="PANTHER" id="PTHR11537:SF254">
    <property type="entry name" value="POTASSIUM VOLTAGE-GATED CHANNEL PROTEIN SHAB"/>
    <property type="match status" value="1"/>
</dbReference>
<evidence type="ECO:0000256" key="2">
    <source>
        <dbReference type="ARBA" id="ARBA00022448"/>
    </source>
</evidence>
<keyword evidence="11" id="KW-0407">Ion channel</keyword>
<evidence type="ECO:0000256" key="7">
    <source>
        <dbReference type="ARBA" id="ARBA00022958"/>
    </source>
</evidence>
<evidence type="ECO:0000256" key="12">
    <source>
        <dbReference type="SAM" id="Phobius"/>
    </source>
</evidence>
<dbReference type="InterPro" id="IPR027359">
    <property type="entry name" value="Volt_channel_dom_sf"/>
</dbReference>
<dbReference type="GO" id="GO:0001508">
    <property type="term" value="P:action potential"/>
    <property type="evidence" value="ECO:0007669"/>
    <property type="project" value="TreeGrafter"/>
</dbReference>
<keyword evidence="2" id="KW-0813">Transport</keyword>
<dbReference type="FunFam" id="1.10.287.70:FF:000028">
    <property type="entry name" value="potassium voltage-gated channel subfamily D member 3"/>
    <property type="match status" value="1"/>
</dbReference>
<feature type="transmembrane region" description="Helical" evidence="12">
    <location>
        <begin position="156"/>
        <end position="177"/>
    </location>
</feature>
<organism evidence="14 15">
    <name type="scientific">Moraxella caprae</name>
    <dbReference type="NCBI Taxonomy" id="90240"/>
    <lineage>
        <taxon>Bacteria</taxon>
        <taxon>Pseudomonadati</taxon>
        <taxon>Pseudomonadota</taxon>
        <taxon>Gammaproteobacteria</taxon>
        <taxon>Moraxellales</taxon>
        <taxon>Moraxellaceae</taxon>
        <taxon>Moraxella</taxon>
    </lineage>
</organism>
<keyword evidence="10 12" id="KW-0472">Membrane</keyword>
<dbReference type="PRINTS" id="PR00169">
    <property type="entry name" value="KCHANNEL"/>
</dbReference>
<feature type="transmembrane region" description="Helical" evidence="12">
    <location>
        <begin position="63"/>
        <end position="81"/>
    </location>
</feature>
<keyword evidence="7" id="KW-0630">Potassium</keyword>
<keyword evidence="5" id="KW-0631">Potassium channel</keyword>
<dbReference type="PANTHER" id="PTHR11537">
    <property type="entry name" value="VOLTAGE-GATED POTASSIUM CHANNEL"/>
    <property type="match status" value="1"/>
</dbReference>
<feature type="transmembrane region" description="Helical" evidence="12">
    <location>
        <begin position="93"/>
        <end position="113"/>
    </location>
</feature>
<accession>A0A378R167</accession>
<evidence type="ECO:0000256" key="6">
    <source>
        <dbReference type="ARBA" id="ARBA00022882"/>
    </source>
</evidence>
<keyword evidence="6" id="KW-0851">Voltage-gated channel</keyword>
<evidence type="ECO:0000313" key="14">
    <source>
        <dbReference type="EMBL" id="STZ08437.1"/>
    </source>
</evidence>
<evidence type="ECO:0000256" key="10">
    <source>
        <dbReference type="ARBA" id="ARBA00023136"/>
    </source>
</evidence>
<dbReference type="STRING" id="1122244.GCA_000426885_02382"/>
<proteinExistence type="predicted"/>
<evidence type="ECO:0000256" key="5">
    <source>
        <dbReference type="ARBA" id="ARBA00022826"/>
    </source>
</evidence>
<dbReference type="Pfam" id="PF00520">
    <property type="entry name" value="Ion_trans"/>
    <property type="match status" value="1"/>
</dbReference>
<evidence type="ECO:0000259" key="13">
    <source>
        <dbReference type="Pfam" id="PF00520"/>
    </source>
</evidence>
<evidence type="ECO:0000256" key="1">
    <source>
        <dbReference type="ARBA" id="ARBA00004141"/>
    </source>
</evidence>
<dbReference type="SUPFAM" id="SSF81324">
    <property type="entry name" value="Voltage-gated potassium channels"/>
    <property type="match status" value="1"/>
</dbReference>
<reference evidence="14 15" key="1">
    <citation type="submission" date="2018-06" db="EMBL/GenBank/DDBJ databases">
        <authorList>
            <consortium name="Pathogen Informatics"/>
            <person name="Doyle S."/>
        </authorList>
    </citation>
    <scope>NUCLEOTIDE SEQUENCE [LARGE SCALE GENOMIC DNA]</scope>
    <source>
        <strain evidence="14 15">NCTC12877</strain>
    </source>
</reference>
<dbReference type="RefSeq" id="WP_036388303.1">
    <property type="nucleotide sequence ID" value="NZ_UGQB01000004.1"/>
</dbReference>
<dbReference type="GO" id="GO:0008076">
    <property type="term" value="C:voltage-gated potassium channel complex"/>
    <property type="evidence" value="ECO:0007669"/>
    <property type="project" value="InterPro"/>
</dbReference>
<feature type="transmembrane region" description="Helical" evidence="12">
    <location>
        <begin position="20"/>
        <end position="43"/>
    </location>
</feature>
<dbReference type="Gene3D" id="1.20.120.350">
    <property type="entry name" value="Voltage-gated potassium channels. Chain C"/>
    <property type="match status" value="1"/>
</dbReference>
<evidence type="ECO:0000256" key="11">
    <source>
        <dbReference type="ARBA" id="ARBA00023303"/>
    </source>
</evidence>
<feature type="domain" description="Ion transport" evidence="13">
    <location>
        <begin position="25"/>
        <end position="240"/>
    </location>
</feature>
<feature type="transmembrane region" description="Helical" evidence="12">
    <location>
        <begin position="189"/>
        <end position="206"/>
    </location>
</feature>
<dbReference type="Proteomes" id="UP000254065">
    <property type="component" value="Unassembled WGS sequence"/>
</dbReference>
<evidence type="ECO:0000256" key="4">
    <source>
        <dbReference type="ARBA" id="ARBA00022692"/>
    </source>
</evidence>
<keyword evidence="15" id="KW-1185">Reference proteome</keyword>
<evidence type="ECO:0000313" key="15">
    <source>
        <dbReference type="Proteomes" id="UP000254065"/>
    </source>
</evidence>
<keyword evidence="8 12" id="KW-1133">Transmembrane helix</keyword>
<evidence type="ECO:0000256" key="8">
    <source>
        <dbReference type="ARBA" id="ARBA00022989"/>
    </source>
</evidence>
<comment type="subcellular location">
    <subcellularLocation>
        <location evidence="1">Membrane</location>
        <topology evidence="1">Multi-pass membrane protein</topology>
    </subcellularLocation>
</comment>
<name>A0A378R167_9GAMM</name>
<keyword evidence="4 12" id="KW-0812">Transmembrane</keyword>
<dbReference type="AlphaFoldDB" id="A0A378R167"/>
<dbReference type="Gene3D" id="1.10.287.70">
    <property type="match status" value="1"/>
</dbReference>
<dbReference type="InterPro" id="IPR005821">
    <property type="entry name" value="Ion_trans_dom"/>
</dbReference>
<evidence type="ECO:0000256" key="3">
    <source>
        <dbReference type="ARBA" id="ARBA00022538"/>
    </source>
</evidence>
<dbReference type="GO" id="GO:0005249">
    <property type="term" value="F:voltage-gated potassium channel activity"/>
    <property type="evidence" value="ECO:0007669"/>
    <property type="project" value="InterPro"/>
</dbReference>
<sequence length="331" mass="38142">MSIRQKLYILLENHDDSSPLALPAKLLDLFLITLILLNTLAVILESVDDIYYPYQDYFRAFEWFSVIVFGIEYIARFWVIAEKNTARIWHARFKWILSFGAIIDLLAIVPIFLQSISGIDLRFLRVFRLLRLFKLTRYFDSLRILLIVLQKERGSFGAVIFILMLLIILSASGIYLVEYETQPDEFTSIPHAMWWAVVTLTTVGYGDITPVTPLGKLLGAFITILGVGLAALPAGILATGLTRELESQKQASLYHLYDEFMALSLTELHDNDKINSLSDELKIDRKNRQEILTQVLKEKRLLAKEKELDEKEKSLNKKCFCPYCGERVEYF</sequence>